<dbReference type="InterPro" id="IPR025570">
    <property type="entry name" value="DUF4337"/>
</dbReference>
<sequence>MSEVHEHLEQAEHAQHAAHAPFDRRVAVSMAIIAAVLAGVAMVGHRTHNQTLLYQTEAGNKKVEASNMWSQYQAKRLRQASNDNTILLLNLLSGKAGKDEEQQKQLAKLAAKNKEYGDENQGELGEIAVKAKKTEAESKTADHKAHHSHLQADWLDLAHLAVELGLVVCSISLLTKKKSFWIGGILSTVVGIALVCWGMTLPEEHSKEPNVVQEASH</sequence>
<evidence type="ECO:0000256" key="1">
    <source>
        <dbReference type="SAM" id="Phobius"/>
    </source>
</evidence>
<gene>
    <name evidence="2" type="ORF">KIH39_02745</name>
</gene>
<protein>
    <submittedName>
        <fullName evidence="2">DUF4337 domain-containing protein</fullName>
    </submittedName>
</protein>
<keyword evidence="1" id="KW-1133">Transmembrane helix</keyword>
<keyword evidence="3" id="KW-1185">Reference proteome</keyword>
<dbReference type="Pfam" id="PF14235">
    <property type="entry name" value="DUF4337"/>
    <property type="match status" value="1"/>
</dbReference>
<organism evidence="2 3">
    <name type="scientific">Telmatocola sphagniphila</name>
    <dbReference type="NCBI Taxonomy" id="1123043"/>
    <lineage>
        <taxon>Bacteria</taxon>
        <taxon>Pseudomonadati</taxon>
        <taxon>Planctomycetota</taxon>
        <taxon>Planctomycetia</taxon>
        <taxon>Gemmatales</taxon>
        <taxon>Gemmataceae</taxon>
    </lineage>
</organism>
<dbReference type="EMBL" id="CP074694">
    <property type="protein sequence ID" value="QVL32856.1"/>
    <property type="molecule type" value="Genomic_DNA"/>
</dbReference>
<feature type="transmembrane region" description="Helical" evidence="1">
    <location>
        <begin position="180"/>
        <end position="200"/>
    </location>
</feature>
<reference evidence="2" key="1">
    <citation type="submission" date="2021-05" db="EMBL/GenBank/DDBJ databases">
        <title>Complete genome sequence of the cellulolytic planctomycete Telmatocola sphagniphila SP2T and characterization of the first cellulase from planctomycetes.</title>
        <authorList>
            <person name="Rakitin A.L."/>
            <person name="Beletsky A.V."/>
            <person name="Naumoff D.G."/>
            <person name="Kulichevskaya I.S."/>
            <person name="Mardanov A.V."/>
            <person name="Ravin N.V."/>
            <person name="Dedysh S.N."/>
        </authorList>
    </citation>
    <scope>NUCLEOTIDE SEQUENCE</scope>
    <source>
        <strain evidence="2">SP2T</strain>
    </source>
</reference>
<evidence type="ECO:0000313" key="3">
    <source>
        <dbReference type="Proteomes" id="UP000676194"/>
    </source>
</evidence>
<dbReference type="AlphaFoldDB" id="A0A8E6B835"/>
<feature type="transmembrane region" description="Helical" evidence="1">
    <location>
        <begin position="26"/>
        <end position="44"/>
    </location>
</feature>
<accession>A0A8E6B835</accession>
<keyword evidence="1" id="KW-0472">Membrane</keyword>
<keyword evidence="1" id="KW-0812">Transmembrane</keyword>
<dbReference type="Proteomes" id="UP000676194">
    <property type="component" value="Chromosome"/>
</dbReference>
<proteinExistence type="predicted"/>
<dbReference type="KEGG" id="tsph:KIH39_02745"/>
<evidence type="ECO:0000313" key="2">
    <source>
        <dbReference type="EMBL" id="QVL32856.1"/>
    </source>
</evidence>
<dbReference type="RefSeq" id="WP_213497746.1">
    <property type="nucleotide sequence ID" value="NZ_CP074694.1"/>
</dbReference>
<name>A0A8E6B835_9BACT</name>